<evidence type="ECO:0000256" key="1">
    <source>
        <dbReference type="SAM" id="MobiDB-lite"/>
    </source>
</evidence>
<dbReference type="Proteomes" id="UP001176941">
    <property type="component" value="Chromosome 3"/>
</dbReference>
<keyword evidence="3" id="KW-1185">Reference proteome</keyword>
<organism evidence="2 3">
    <name type="scientific">Rangifer tarandus platyrhynchus</name>
    <name type="common">Svalbard reindeer</name>
    <dbReference type="NCBI Taxonomy" id="3082113"/>
    <lineage>
        <taxon>Eukaryota</taxon>
        <taxon>Metazoa</taxon>
        <taxon>Chordata</taxon>
        <taxon>Craniata</taxon>
        <taxon>Vertebrata</taxon>
        <taxon>Euteleostomi</taxon>
        <taxon>Mammalia</taxon>
        <taxon>Eutheria</taxon>
        <taxon>Laurasiatheria</taxon>
        <taxon>Artiodactyla</taxon>
        <taxon>Ruminantia</taxon>
        <taxon>Pecora</taxon>
        <taxon>Cervidae</taxon>
        <taxon>Odocoileinae</taxon>
        <taxon>Rangifer</taxon>
    </lineage>
</organism>
<name>A0ABN8Z9E2_RANTA</name>
<feature type="compositionally biased region" description="Basic and acidic residues" evidence="1">
    <location>
        <begin position="18"/>
        <end position="28"/>
    </location>
</feature>
<evidence type="ECO:0000313" key="3">
    <source>
        <dbReference type="Proteomes" id="UP001176941"/>
    </source>
</evidence>
<proteinExistence type="predicted"/>
<feature type="region of interest" description="Disordered" evidence="1">
    <location>
        <begin position="1"/>
        <end position="73"/>
    </location>
</feature>
<gene>
    <name evidence="2" type="ORF">MRATA1EN1_LOCUS19489</name>
</gene>
<dbReference type="EMBL" id="OX459939">
    <property type="protein sequence ID" value="CAI9170527.1"/>
    <property type="molecule type" value="Genomic_DNA"/>
</dbReference>
<sequence length="148" mass="15868">MEGSDSGQPEIFSLQEARPCRETGRDKINGAGGGRDSPRADPSHGGPECEYPCHRESNGQGRKGSADPSSGNFTSPFASKGTCVLEFGQGGGFIQPPWRNCVRVCECMRVLEERCVWVALGKEGSCSLRAEHHSTPRILGFHGTAGLF</sequence>
<reference evidence="2" key="1">
    <citation type="submission" date="2023-04" db="EMBL/GenBank/DDBJ databases">
        <authorList>
            <consortium name="ELIXIR-Norway"/>
        </authorList>
    </citation>
    <scope>NUCLEOTIDE SEQUENCE [LARGE SCALE GENOMIC DNA]</scope>
</reference>
<protein>
    <submittedName>
        <fullName evidence="2">Uncharacterized protein</fullName>
    </submittedName>
</protein>
<evidence type="ECO:0000313" key="2">
    <source>
        <dbReference type="EMBL" id="CAI9170527.1"/>
    </source>
</evidence>
<accession>A0ABN8Z9E2</accession>